<dbReference type="PANTHER" id="PTHR30606">
    <property type="entry name" value="LIPID A BIOSYNTHESIS LAUROYL ACYLTRANSFERASE"/>
    <property type="match status" value="1"/>
</dbReference>
<dbReference type="Proteomes" id="UP001156690">
    <property type="component" value="Unassembled WGS sequence"/>
</dbReference>
<evidence type="ECO:0000256" key="8">
    <source>
        <dbReference type="ARBA" id="ARBA00023315"/>
    </source>
</evidence>
<feature type="short sequence motif" description="HXXXXD motif" evidence="9">
    <location>
        <begin position="135"/>
        <end position="140"/>
    </location>
</feature>
<keyword evidence="7 9" id="KW-0472">Membrane</keyword>
<name>A0AAV5NW17_9VIBR</name>
<keyword evidence="3 9" id="KW-0808">Transferase</keyword>
<dbReference type="InterPro" id="IPR004960">
    <property type="entry name" value="LipA_acyltrans"/>
</dbReference>
<sequence length="312" mass="36002">MKKFETARFHTGLLHPRFWLVWFGFGLLALIVTLFPYPLLKKMGRGLGKAVAPLIKKRAKIIRKNLEICFPDMEESEKQRITDEVYKNSGLALIETGIAWFWPNWRFKRIINFKNDQHILDLEAQGKGVLVVCTHMLNLEITARAFSQFASGYGVYRPHENPVVDFIQNWGRTRFGHQMVDREDVRGMVRVLKSGGRLWYLPDQDYGSQNSVYVPFFEYEKACTPSGTGFLVDMGKCAVITASSLRSGNQYCLEIDSDISAQFPRRDAEGAAIVMNKAIEKVITRGMDQYMWMHRRFKTMHDGSERGHLYND</sequence>
<comment type="caution">
    <text evidence="10">The sequence shown here is derived from an EMBL/GenBank/DDBJ whole genome shotgun (WGS) entry which is preliminary data.</text>
</comment>
<dbReference type="HAMAP" id="MF_01942">
    <property type="entry name" value="Lipid_A_LpxL_LpxP"/>
    <property type="match status" value="1"/>
</dbReference>
<reference evidence="11" key="1">
    <citation type="journal article" date="2019" name="Int. J. Syst. Evol. Microbiol.">
        <title>The Global Catalogue of Microorganisms (GCM) 10K type strain sequencing project: providing services to taxonomists for standard genome sequencing and annotation.</title>
        <authorList>
            <consortium name="The Broad Institute Genomics Platform"/>
            <consortium name="The Broad Institute Genome Sequencing Center for Infectious Disease"/>
            <person name="Wu L."/>
            <person name="Ma J."/>
        </authorList>
    </citation>
    <scope>NUCLEOTIDE SEQUENCE [LARGE SCALE GENOMIC DNA]</scope>
    <source>
        <strain evidence="11">NBRC 15640</strain>
    </source>
</reference>
<dbReference type="CDD" id="cd07984">
    <property type="entry name" value="LPLAT_LABLAT-like"/>
    <property type="match status" value="1"/>
</dbReference>
<comment type="catalytic activity">
    <reaction evidence="9">
        <text>an alpha-Kdo-(2-&gt;4)-alpha-Kdo-(2-&gt;6)-lipid IVA + a fatty acyl-[ACP] = an alpha-Kdo-(2-&gt;4)-alpha-Kdo-(2-&gt;6)-(acyl)-lipid IVA + holo-[ACP]</text>
        <dbReference type="Rhea" id="RHEA:69396"/>
        <dbReference type="Rhea" id="RHEA-COMP:9685"/>
        <dbReference type="Rhea" id="RHEA-COMP:14125"/>
        <dbReference type="ChEBI" id="CHEBI:64479"/>
        <dbReference type="ChEBI" id="CHEBI:138651"/>
        <dbReference type="ChEBI" id="CHEBI:176429"/>
        <dbReference type="ChEBI" id="CHEBI:176430"/>
        <dbReference type="EC" id="2.3.1.241"/>
    </reaction>
</comment>
<dbReference type="NCBIfam" id="NF005340">
    <property type="entry name" value="PRK06860.1"/>
    <property type="match status" value="1"/>
</dbReference>
<evidence type="ECO:0000256" key="7">
    <source>
        <dbReference type="ARBA" id="ARBA00023136"/>
    </source>
</evidence>
<keyword evidence="1 9" id="KW-1003">Cell membrane</keyword>
<comment type="similarity">
    <text evidence="9">Belongs to the LpxL/LpxM/LpxP family.</text>
</comment>
<evidence type="ECO:0000313" key="11">
    <source>
        <dbReference type="Proteomes" id="UP001156690"/>
    </source>
</evidence>
<keyword evidence="6 9" id="KW-1133">Transmembrane helix</keyword>
<dbReference type="GO" id="GO:0009103">
    <property type="term" value="P:lipopolysaccharide biosynthetic process"/>
    <property type="evidence" value="ECO:0007669"/>
    <property type="project" value="UniProtKB-UniRule"/>
</dbReference>
<dbReference type="InterPro" id="IPR011920">
    <property type="entry name" value="Lipid_A_LpxL_LpxP"/>
</dbReference>
<dbReference type="Pfam" id="PF03279">
    <property type="entry name" value="Lip_A_acyltrans"/>
    <property type="match status" value="1"/>
</dbReference>
<dbReference type="PANTHER" id="PTHR30606:SF9">
    <property type="entry name" value="LIPID A BIOSYNTHESIS LAUROYLTRANSFERASE"/>
    <property type="match status" value="1"/>
</dbReference>
<evidence type="ECO:0000256" key="4">
    <source>
        <dbReference type="ARBA" id="ARBA00022692"/>
    </source>
</evidence>
<evidence type="ECO:0000256" key="3">
    <source>
        <dbReference type="ARBA" id="ARBA00022679"/>
    </source>
</evidence>
<dbReference type="GO" id="GO:0005886">
    <property type="term" value="C:plasma membrane"/>
    <property type="evidence" value="ECO:0007669"/>
    <property type="project" value="UniProtKB-SubCell"/>
</dbReference>
<protein>
    <recommendedName>
        <fullName evidence="9">Lipid A biosynthesis acyltransferase</fullName>
        <ecNumber evidence="9">2.3.1.241</ecNumber>
    </recommendedName>
    <alternativeName>
        <fullName evidence="9">Kdo(2)-lipid IV(A) acyltransferase</fullName>
    </alternativeName>
</protein>
<gene>
    <name evidence="10" type="primary">htrB2</name>
    <name evidence="9" type="synonym">lpxL</name>
    <name evidence="10" type="ORF">GCM10007932_39910</name>
</gene>
<dbReference type="PIRSF" id="PIRSF026649">
    <property type="entry name" value="MsbB"/>
    <property type="match status" value="1"/>
</dbReference>
<feature type="transmembrane region" description="Helical" evidence="9">
    <location>
        <begin position="20"/>
        <end position="40"/>
    </location>
</feature>
<comment type="subcellular location">
    <subcellularLocation>
        <location evidence="9">Cell inner membrane</location>
        <topology evidence="9">Single-pass membrane protein</topology>
    </subcellularLocation>
</comment>
<keyword evidence="4 9" id="KW-0812">Transmembrane</keyword>
<dbReference type="RefSeq" id="WP_126606601.1">
    <property type="nucleotide sequence ID" value="NZ_AP025144.1"/>
</dbReference>
<evidence type="ECO:0000256" key="5">
    <source>
        <dbReference type="ARBA" id="ARBA00022985"/>
    </source>
</evidence>
<keyword evidence="11" id="KW-1185">Reference proteome</keyword>
<dbReference type="EC" id="2.3.1.241" evidence="9"/>
<organism evidence="10 11">
    <name type="scientific">Vibrio penaeicida</name>
    <dbReference type="NCBI Taxonomy" id="104609"/>
    <lineage>
        <taxon>Bacteria</taxon>
        <taxon>Pseudomonadati</taxon>
        <taxon>Pseudomonadota</taxon>
        <taxon>Gammaproteobacteria</taxon>
        <taxon>Vibrionales</taxon>
        <taxon>Vibrionaceae</taxon>
        <taxon>Vibrio</taxon>
    </lineage>
</organism>
<evidence type="ECO:0000256" key="1">
    <source>
        <dbReference type="ARBA" id="ARBA00022475"/>
    </source>
</evidence>
<evidence type="ECO:0000256" key="9">
    <source>
        <dbReference type="HAMAP-Rule" id="MF_01942"/>
    </source>
</evidence>
<comment type="function">
    <text evidence="9">Catalyzes the transfer of an acyl chain from an acyl-[acyl-carrier-protein] (ACP) to a Kdo(2)-lipid IV(A) to form a Kdo(2)-(acyl)-lipid IV(A).</text>
</comment>
<evidence type="ECO:0000256" key="6">
    <source>
        <dbReference type="ARBA" id="ARBA00022989"/>
    </source>
</evidence>
<keyword evidence="5 9" id="KW-0448">Lipopolysaccharide biosynthesis</keyword>
<dbReference type="AlphaFoldDB" id="A0AAV5NW17"/>
<dbReference type="GO" id="GO:0008913">
    <property type="term" value="F:Kdo2-lipid IVA acyltransferase activity"/>
    <property type="evidence" value="ECO:0007669"/>
    <property type="project" value="UniProtKB-EC"/>
</dbReference>
<keyword evidence="2 9" id="KW-0997">Cell inner membrane</keyword>
<evidence type="ECO:0000256" key="2">
    <source>
        <dbReference type="ARBA" id="ARBA00022519"/>
    </source>
</evidence>
<dbReference type="GO" id="GO:0009245">
    <property type="term" value="P:lipid A biosynthetic process"/>
    <property type="evidence" value="ECO:0007669"/>
    <property type="project" value="InterPro"/>
</dbReference>
<comment type="pathway">
    <text evidence="9">Bacterial outer membrane biogenesis; lipopolysaccharide biosynthesis.</text>
</comment>
<keyword evidence="8 9" id="KW-0012">Acyltransferase</keyword>
<dbReference type="GO" id="GO:0036104">
    <property type="term" value="P:Kdo2-lipid A biosynthetic process"/>
    <property type="evidence" value="ECO:0007669"/>
    <property type="project" value="UniProtKB-UniRule"/>
</dbReference>
<dbReference type="NCBIfam" id="TIGR02207">
    <property type="entry name" value="lipid_A_htrB"/>
    <property type="match status" value="1"/>
</dbReference>
<dbReference type="EMBL" id="BSNX01000056">
    <property type="protein sequence ID" value="GLQ74630.1"/>
    <property type="molecule type" value="Genomic_DNA"/>
</dbReference>
<proteinExistence type="inferred from homology"/>
<evidence type="ECO:0000313" key="10">
    <source>
        <dbReference type="EMBL" id="GLQ74630.1"/>
    </source>
</evidence>
<accession>A0AAV5NW17</accession>
<comment type="pathway">
    <text evidence="9">Glycolipid biosynthesis; KDO(2)-lipid A biosynthesis; KDO(2)-lipid A from CMP-3-deoxy-D-manno-octulosonate and lipid IV(A): step 3/4.</text>
</comment>